<reference evidence="1 2" key="1">
    <citation type="journal article" date="2022" name="Genome Biol. Evol.">
        <title>The Spruce Budworm Genome: Reconstructing the Evolutionary History of Antifreeze Proteins.</title>
        <authorList>
            <person name="Beliveau C."/>
            <person name="Gagne P."/>
            <person name="Picq S."/>
            <person name="Vernygora O."/>
            <person name="Keeling C.I."/>
            <person name="Pinkney K."/>
            <person name="Doucet D."/>
            <person name="Wen F."/>
            <person name="Johnston J.S."/>
            <person name="Maaroufi H."/>
            <person name="Boyle B."/>
            <person name="Laroche J."/>
            <person name="Dewar K."/>
            <person name="Juretic N."/>
            <person name="Blackburn G."/>
            <person name="Nisole A."/>
            <person name="Brunet B."/>
            <person name="Brandao M."/>
            <person name="Lumley L."/>
            <person name="Duan J."/>
            <person name="Quan G."/>
            <person name="Lucarotti C.J."/>
            <person name="Roe A.D."/>
            <person name="Sperling F.A.H."/>
            <person name="Levesque R.C."/>
            <person name="Cusson M."/>
        </authorList>
    </citation>
    <scope>NUCLEOTIDE SEQUENCE [LARGE SCALE GENOMIC DNA]</scope>
    <source>
        <strain evidence="1">Glfc:IPQL:Cfum</strain>
    </source>
</reference>
<evidence type="ECO:0000313" key="2">
    <source>
        <dbReference type="Proteomes" id="UP001064048"/>
    </source>
</evidence>
<dbReference type="EMBL" id="CM046124">
    <property type="protein sequence ID" value="KAI8432981.1"/>
    <property type="molecule type" value="Genomic_DNA"/>
</dbReference>
<comment type="caution">
    <text evidence="1">The sequence shown here is derived from an EMBL/GenBank/DDBJ whole genome shotgun (WGS) entry which is preliminary data.</text>
</comment>
<protein>
    <submittedName>
        <fullName evidence="1">Uncharacterized protein</fullName>
    </submittedName>
</protein>
<accession>A0ACC0K988</accession>
<proteinExistence type="predicted"/>
<organism evidence="1 2">
    <name type="scientific">Choristoneura fumiferana</name>
    <name type="common">Spruce budworm moth</name>
    <name type="synonym">Archips fumiferana</name>
    <dbReference type="NCBI Taxonomy" id="7141"/>
    <lineage>
        <taxon>Eukaryota</taxon>
        <taxon>Metazoa</taxon>
        <taxon>Ecdysozoa</taxon>
        <taxon>Arthropoda</taxon>
        <taxon>Hexapoda</taxon>
        <taxon>Insecta</taxon>
        <taxon>Pterygota</taxon>
        <taxon>Neoptera</taxon>
        <taxon>Endopterygota</taxon>
        <taxon>Lepidoptera</taxon>
        <taxon>Glossata</taxon>
        <taxon>Ditrysia</taxon>
        <taxon>Tortricoidea</taxon>
        <taxon>Tortricidae</taxon>
        <taxon>Tortricinae</taxon>
        <taxon>Choristoneura</taxon>
    </lineage>
</organism>
<gene>
    <name evidence="1" type="ORF">MSG28_013863</name>
</gene>
<sequence length="471" mass="53315">MYRNLSDVTILWHHSALHMQTVREFSENFGVLLKELTIQFEPCGFPIDLISSFCKEYDRKLKAKRKTKKVEVSRPNHEVSREIPTHVPGSPGLARPMYANTSSPRAMWSSIESRAAPCHSANILAPRNQHQLECNGESEEEKGLSFGKEMELFEQQRSKTCEGGSLVGTFHWYDTGYEMLIVPSEREAQRLYLADKLCRPRSIALQALWLSCVRAVTLAACKDISYNLAGRWPAMRPSFVSTRALRHAQHHHSTHSSTASSQRDTRAHNTATRLASRQLHFFVYELCTHLDRQFSISKKHLLEYVLSSVPHTGSYSGGQTRAQPEYWKRDRQRFSGTTKTCLLRIDVLNRLSEPQTKAGVSGQSSWQSAVVRQWEAETVTTCWPHDHIAIQGSYPQLSIFISHSFLYTFSSDPQTTFSFCPEQSVAHASPPDVRSCDTQNAIGTSKTCLLKQNGTSIISRRASTVEHTLNL</sequence>
<evidence type="ECO:0000313" key="1">
    <source>
        <dbReference type="EMBL" id="KAI8432981.1"/>
    </source>
</evidence>
<name>A0ACC0K988_CHOFU</name>
<keyword evidence="2" id="KW-1185">Reference proteome</keyword>
<dbReference type="Proteomes" id="UP001064048">
    <property type="component" value="Chromosome 24"/>
</dbReference>